<dbReference type="InterPro" id="IPR039190">
    <property type="entry name" value="TTC14"/>
</dbReference>
<dbReference type="InterPro" id="IPR011990">
    <property type="entry name" value="TPR-like_helical_dom_sf"/>
</dbReference>
<feature type="repeat" description="TPR" evidence="1">
    <location>
        <begin position="343"/>
        <end position="376"/>
    </location>
</feature>
<keyword evidence="1" id="KW-0802">TPR repeat</keyword>
<evidence type="ECO:0000256" key="2">
    <source>
        <dbReference type="SAM" id="MobiDB-lite"/>
    </source>
</evidence>
<feature type="compositionally biased region" description="Basic residues" evidence="2">
    <location>
        <begin position="475"/>
        <end position="485"/>
    </location>
</feature>
<dbReference type="PANTHER" id="PTHR23184">
    <property type="entry name" value="TETRATRICOPEPTIDE REPEAT PROTEIN 14"/>
    <property type="match status" value="1"/>
</dbReference>
<feature type="compositionally biased region" description="Low complexity" evidence="2">
    <location>
        <begin position="486"/>
        <end position="513"/>
    </location>
</feature>
<feature type="region of interest" description="Disordered" evidence="2">
    <location>
        <begin position="466"/>
        <end position="535"/>
    </location>
</feature>
<accession>A0A8D9BGA0</accession>
<organism evidence="3">
    <name type="scientific">Cacopsylla melanoneura</name>
    <dbReference type="NCBI Taxonomy" id="428564"/>
    <lineage>
        <taxon>Eukaryota</taxon>
        <taxon>Metazoa</taxon>
        <taxon>Ecdysozoa</taxon>
        <taxon>Arthropoda</taxon>
        <taxon>Hexapoda</taxon>
        <taxon>Insecta</taxon>
        <taxon>Pterygota</taxon>
        <taxon>Neoptera</taxon>
        <taxon>Paraneoptera</taxon>
        <taxon>Hemiptera</taxon>
        <taxon>Sternorrhyncha</taxon>
        <taxon>Psylloidea</taxon>
        <taxon>Psyllidae</taxon>
        <taxon>Psyllinae</taxon>
        <taxon>Cacopsylla</taxon>
    </lineage>
</organism>
<name>A0A8D9BGA0_9HEMI</name>
<dbReference type="Pfam" id="PF13414">
    <property type="entry name" value="TPR_11"/>
    <property type="match status" value="1"/>
</dbReference>
<feature type="compositionally biased region" description="Basic residues" evidence="2">
    <location>
        <begin position="516"/>
        <end position="535"/>
    </location>
</feature>
<evidence type="ECO:0000256" key="1">
    <source>
        <dbReference type="PROSITE-ProRule" id="PRU00339"/>
    </source>
</evidence>
<feature type="repeat" description="TPR" evidence="1">
    <location>
        <begin position="384"/>
        <end position="417"/>
    </location>
</feature>
<dbReference type="InterPro" id="IPR019734">
    <property type="entry name" value="TPR_rpt"/>
</dbReference>
<dbReference type="PANTHER" id="PTHR23184:SF9">
    <property type="entry name" value="TETRATRICOPEPTIDE REPEAT PROTEIN 14"/>
    <property type="match status" value="1"/>
</dbReference>
<evidence type="ECO:0000313" key="3">
    <source>
        <dbReference type="EMBL" id="CAG6780936.1"/>
    </source>
</evidence>
<dbReference type="SUPFAM" id="SSF48452">
    <property type="entry name" value="TPR-like"/>
    <property type="match status" value="1"/>
</dbReference>
<feature type="repeat" description="TPR" evidence="1">
    <location>
        <begin position="309"/>
        <end position="342"/>
    </location>
</feature>
<dbReference type="AlphaFoldDB" id="A0A8D9BGA0"/>
<dbReference type="EMBL" id="HBUF01620844">
    <property type="protein sequence ID" value="CAG6780936.1"/>
    <property type="molecule type" value="Transcribed_RNA"/>
</dbReference>
<sequence length="535" mass="60748">MNNMEELDTGLIVRSLNYHGQQLTKLWDCEQGPSHLAQLNITNLDYHTYSQRQKGLIFQERVKRLQLHEFIAKNAQRLFHADLTKKEEVKLVEDKSKKAPLQKYAQLPPYESFLNIEKSKKIKHFFQYAKVGSLIVGTLTSKNTAGVSLRVLYLEADTVLCVPDLNIKAFCYTKHLQFAVVDQTTTRPYQVNDNIRCEILELVPETEKFIVGTRGSLCSPELATTLGYVSSEDCHVAYRVFMEYNRKDSYPEVLDKSAGFYNPKNVENLSNELQLGSENTPSHFMELKGEVPQSELAPELRQQQANKWSMKSVAEGIAYFKAGKFTEAFQCLNKALSIDPNNVEGLTARGALYANNGNFAKAIGDFETALKINPGHVNARKYLGETLVARGRSLEEESKYDDAIKSYEACLRIVPFHEEATNSIKYLKDKMVELEENTDLTSSLPPLNITSKVNDVKTTLKQLLAEEKEREGKKKKEKKKRKRHSSSSSSSSSSDDVSSDSSISSSSSDSSQDSGRKKKKKKKKKRRRRKIRRRI</sequence>
<protein>
    <submittedName>
        <fullName evidence="3">Tetratricopeptide repeat protein 14 homolog</fullName>
    </submittedName>
</protein>
<dbReference type="PROSITE" id="PS50005">
    <property type="entry name" value="TPR"/>
    <property type="match status" value="3"/>
</dbReference>
<dbReference type="Gene3D" id="1.25.40.10">
    <property type="entry name" value="Tetratricopeptide repeat domain"/>
    <property type="match status" value="1"/>
</dbReference>
<proteinExistence type="predicted"/>
<dbReference type="SMART" id="SM00028">
    <property type="entry name" value="TPR"/>
    <property type="match status" value="3"/>
</dbReference>
<reference evidence="3" key="1">
    <citation type="submission" date="2021-05" db="EMBL/GenBank/DDBJ databases">
        <authorList>
            <person name="Alioto T."/>
            <person name="Alioto T."/>
            <person name="Gomez Garrido J."/>
        </authorList>
    </citation>
    <scope>NUCLEOTIDE SEQUENCE</scope>
</reference>